<dbReference type="InterPro" id="IPR023366">
    <property type="entry name" value="ATP_synth_asu-like_sf"/>
</dbReference>
<dbReference type="Pfam" id="PF14240">
    <property type="entry name" value="YHYH"/>
    <property type="match status" value="1"/>
</dbReference>
<evidence type="ECO:0000313" key="4">
    <source>
        <dbReference type="EMBL" id="AGN12153.1"/>
    </source>
</evidence>
<organism evidence="4 5">
    <name type="scientific">Prochlorococcus phage P-SSM3</name>
    <dbReference type="NCBI Taxonomy" id="536453"/>
    <lineage>
        <taxon>Viruses</taxon>
        <taxon>Duplodnaviria</taxon>
        <taxon>Heunggongvirae</taxon>
        <taxon>Uroviricota</taxon>
        <taxon>Caudoviricetes</taxon>
        <taxon>Pantevenvirales</taxon>
        <taxon>Kyanoviridae</taxon>
        <taxon>Ronodorvirus</taxon>
        <taxon>Ronodorvirus pssm3</taxon>
    </lineage>
</organism>
<proteinExistence type="predicted"/>
<feature type="domain" description="LamG-like jellyroll fold" evidence="3">
    <location>
        <begin position="4279"/>
        <end position="4404"/>
    </location>
</feature>
<dbReference type="Gene3D" id="2.60.120.200">
    <property type="match status" value="2"/>
</dbReference>
<dbReference type="Gene3D" id="2.40.30.20">
    <property type="match status" value="1"/>
</dbReference>
<sequence>MTNINKVSQAVVAQTPEFIESDYPLFNRFLEYYYQSQEKTGLGQNILNNFLGYLDIDRLDVGILDGKTKLVEAIDATSDTIVVESINDFLEKSGSILIGDEVIYYESTTSSPNIALSPGISYDQVKLKWVNLFSPINLFDGTSTQFNLVSQDNPIAPPTAQHLIVSVYGKVLTPGTDYSVNGTTITFASAPRTKIPSDDAINTYITYLDGFVENQIVGLDNISNSFGEGKTQFRITRGGAEYEPIVDEYVIAIYDQRLLIPKVDYFVDGADFIFATAPTNGRFLSLFSIEAPVPSFGSGAEGFARVNDNGELTGISTNVNGSNYRFEYPPKVSINTTVGSGGAAQALVNGVKTVTLLDGGKGYSDSNPPVVQIESPTKTGSIQATMKATVTNGTVTAVDLQGSGSGYTFTPRITFRQPGGATVATPTLSSGSISGGLTITNPGFGYTTPPAVYVDEPTGNNPIRASFQTVLAADGTIASITTINAGQGYTSVPRVAIVDPVGAQVLETVVDGDGRVIRIDLLDGGSGYDEVPSVYIVDKRVDGTGAYAGGTGATATAAIFNGAITDINVTAFGTGYSAANPPSVVIQAPSSAEASAEIGLNEVTGFKVNQSGKGYNKAQFTGCARAASGIVEYTEDGNAVFSNDTTAAAATVDTEVKCLDALFVKRLLDKYTQQFLPDVPELDYTKIDVRTAIKTIKDFYSAKGTSFSIAYLFKLLYGETVSISYPKDQIIKPSAATWSIDTILRATKVSGLATDIQDGLLQQEADIADPNVKQASALVENYISIKTSTVEIFELVLSEETITGTFTVPYKTKLAEPLNQTDSIITVDSTIGWPERNGEFVIGTGSGAELVQYKEKSLNQFIECTRSVNGVVEDWDSATEVTSNFQVKINKDTPQEVVMNVVGIVDAQQTTLTDTGSYYLQGDKLTVSKLGGTGITPLLTTWLYNVKKLITVSGITFGGVNNQSATVTCANNHGLLVGDQVTVYGANPIIYNGTFTVTSRDSETVFQYALPQPASIVPQGNILVSVDLNKGKSDTSTILNAIGPYTTNIQNSFFNDNYTYVASTGIPNYSIGPFPGSALLPGNQRKLNRFPAIPTTISTKNAISSGPIGTWVNGVSVWSYKSTQSKTFGAITSIAITNAGQGYDAASPPVITISGGGGTGAAANVVVNGSISEITVTDGGSGYTSSPLVSIVGGGGSGAAATAIITKGAVSRILINSGGTGYTSQPSITIVGGGGTGAAGTASVRGPINTVNITNGGTSYTSAPTVSLSSGSGAVAQPIVQNGRIISIAIISAGSGYTTAPEVSIQGVGFGAVARATIDTDGENAGRVTSITIINRGIGYVQGTTLINMTSVGQGAIFTPSVFQWTYNLQATSILDSAKGGVFEGYNNQYGGEYAHLSNPQKLRFILGDNLQEATAGTITEQETQLAHSPIIGWAFDGNPIYGPYGYTDPTDQASAITRLRTSYRLKTALVQSDTNPSPVRTAGPLLADEAAGNFVEDYEYIFNLGDLDQYNGRFCKTPDYPTGRYCYFVTIDATEAGNPEFPYVLGPSFNSVVDSWNLSTSAVQQNIPEGVVRYRDPYENVDIDVERAPNASTNALTTEAGEILLFDPEDTNRDGQIDAEEQLESNLGQLFEESPLQLFDYFPKVRFDSKVDIEVETTNKFEDANVTGFTIENAGQSYQVNDRLVFDNTGTGGDGASARISRIKGETISAYTFESISGNNFGVLTTANPHNLIAGDSIFVDYTPVMDNTNKQFAVRQYRGIEEIQITQTGSGYNTDIPPTIIIDSASGQDGQLEAVVSSVGSIDTVNIINSGSGYTTNPRVILSHPQIFKKADYYLSFINNNNYVKVNDVKVNDNKEVFICGKTKDASGNVVAFVSKLSATGVKEWSKTLELSGGLNYAEFNSLFVDGNDIWVVGINKPNSSILNAYNPDIILCKYTQAANGLSATLAFQKAYAGISGSTRADNISIIKKYSDTRYIIGGYTNTNSINPDDAFIASIDTSGNFAIKRKFASQNKSERITDIICNYNSATGTQDVYFCMETASTVNSADIDVAVGKCQIGVNAIEVEWINTYANSLHSMIDTSIAIDEFNEIYINATCRQKANDTDRDSIWVGKIDSTGALLWNYRYLTPGRDVTCAGKSTIDLFGDLNIAYTRDNNTNEYKTIDTLKIGYNGTIKNHTTTEFTADNIEGLQVHSLDTDTSGDVHLFGQTYWNRNEFVVPFTGSALTDTTTHYTAALTSTSDSFSYDTSGGWGKILGATTAAPSVWTNTNIKFAGADLGQKLAGDWTIEFFIFKDATNSNVFSQPKETLFAIGDATVSTGGLHLYYDQSSAGPSGPLTMTITNSTTSINSAGSSLTSSQTNLYADNTWQAIAVTKSGDTFKAYVNGIEVLTGTISGTSLGAKDLYFGNIPGANGTLGQFRSNEQGQYHIDHLRFRNRAVTPTVPSDIIALPSAGAYGLTFDWVDDAWFADAMSRYDYIEYAGYGVKVDKNADAARLGDQGKKPTTGISFTRTAVTPVIGSPLTINVNGFPLGDAGYQSLDFDDSTTTMTEDTETITHVQDVWSSRTATVPSPGSQKLKVTAVVKDRYYFKVTPTIKLDNVQELTINQSFNFAVGSKLVLKNDSGQFVNSGYIIRTDVENNKVYLAVNNNPWSNDLNTGQLSTEQFNEQSNYGITGPIPNDINEIQNYTFAEINNQTPGTFIINLDGFDLDGTVADIPATIALSAAGTGYPNTGDSVATTTTNGEASGLLVDYTASGGVIQSVSIDSGGAAGSGYKVGDEVVITGGNGDAKFTINSTTGNLDSFATFKPYADADYSVRIDQVSGSSAYIVGSVVTIGSGAITWNSDYSQATISGLTGVLKITLVANLTKILQATAVANSDEVYVITNTSHYLSKGDMVYVDGNPTQTIGATSYDEYDGAFAVEKVVSPLEFTYKLDQVALTAPATNASDVSIFVKSPTLKMYYGHQYLFDLSHSSMAGGNLSFAKDNLYKLEYSFNSIERVGIPGVTGGGQPTPTVKLKVDRDIVTNISYYFDPSRTGDNSPVVPGSYLDVVDSPYNGTFEISSVAGATITKGADILKFPLANEPEAAATISQASYMTSSTKAVGSIGAIRIVNPGGFYTKLPIVSGITSSRQIERVQINAPGTEYAVGTYSGVAIGGDGEGGFVQITVADGTDAEGSTIPGQISNVVVTSPGKNYTTATIDINAIPGILGTGLTGSGAELVVVIPSVGTGASIFTSGTNVGKIKKLKNNNFGYDYPHDYTLRPEISFPINAQLTSTSILDSITITDPGTGYSQAPAVVITGGGGSGAIAEATIKNGRLDVIIVKDPGAGYSSTPTVALRSSFNYVVNLDLGLLQFAFPHGIANGAAVTLNVVDTGDGAEFPLASGAVGRLNSTTTYYAISGTANSLEEDQLKLAITPANAELGDALAFSNAGTGRQQVLTESFGGSAEANVITSTFLEGELVYQGDSLATATAQGFVSTNAGWQVGPRVLKIVDYTGEFSENQRITGVISKSSGIITDLKIARGVLEIGSITRTTGQFIDDVGKPSEIIQKIQDSYYYQDFSYAVKSSTSISEWKEILIKNVHPASFKVFGELNLNEYGFIPNKETFFSLTKSVELAQEAIVPNIQNFALVEPIYTEFNNTEVLFRQKRLTSSENILTSVVQRIDDISTLFDGERTSFPLQVNQTNIVANANQLMIVLNGIVQTPGTAFSIQQDSIVFVEPPQPPASVKYVNVTINLIQTVDLNFSNISGIFPGVGNTVVGTSSNARLTVTKVTGNTVTGFITQGTFILPTAGGGGGELVTVSATGFSANIATRSVSIVIDQVTTGNFPDNADITAGTVLTGQTSGSTMIVTGVVGTTVTGTITLSTFQTNETITGTLAGGGAFSGNVYSVNGTVASGGLFIFGEQVSNFEGDTAKVEQVNLQTGQETPLAQLRYTVGLSTTSIEVVAYRTDNTAADEVVPAGTFTAGRNYQFGSEIVRVDVITQNSNSTTLTVVRAQNGTTAVSHQEDVPVYGTDISVTNQLTLSKTAGTYQSTPGLFDIQLNDYIIAAQSGVVAQVTASSVYQDPTTNEFIGQVNISPGSSFFGLLFNRITSQTYPNVVLDNIANSQVNIVDFTDNNTPFNENFPATEQINNYIIPYDNASGAITEGEDIRNYKIDYGNSNGDFNAAEDAKIRKLTFTNQKGTGFFVAGQNIRIGSLAEGEGTKAEVVGYSQARKTVYLGKIGRCQYNGLDVHAITFAGNAQLSTASFKYGGSSLLLDGTGDYVNIASSTEFGWGTGAFTIEFWVNPDSSSITGTKTLVDQRENATEVAARIYLEAAQIRYNVNGSDLVTSGATTLNNATWYHIAIVRSSTTTKIYVNGAEAGTGTDSSNFAAKPIRIGMDYNGANGFTGYIDEFRASNSNRYTGPFTAPTGIFQGDTNAKLLVHFDGSNGQTYTEDWSGFVTPAIGDEFNNDSILATSRTTGAPAGFVGRTHRYLNAADHILINKELIKAETLYIMKQVFPAHTVKGGDGVQLARLETLIQALVDDLRNGSNSHIWNTAASFVNRTTNPVSIQTGTIEGDVPQEIYATEIVEKISKFVINNVPWDIQDTSHSFTQIYDGTLKDSDYPSAVNFTPTGATYNPATGDMVLTSNSHGLLSPREITASNATYTATTGVLGITSNGHNLQTGDRIKLKPNSITMTCTSDGNTVSQSYPRPDDPAGQGWMEVTRVDANNFSINVGKSPTVNYTVLDATYNGQTGFMTMDIGDNDLRTAWKYTPEGAAYNPSTGAMTITIANHGFYVGDRVMFDPYSLVFTCAQDSNATDHPYPRLTDPYYNKWLAISNVTTNTFDVNVGVSSNTTTHTFQYALPNSMVRSGETLRLSKDAVSFTCSQDNFKTIHSYPRTDDPGYNTSLPIWTNGTTLTATNAIYDATTGDMIITIANHGLTTDDEIRIELNSLTFACTKDGNKTTHSYPRATDPAAQRWLRIEEKTDNTIKVNVGIGAVADQYVHTFVSALEHSIVKRNNTITVNIGKSPTVAYIPTGQGSYNATTGALVLTIGNHSLPAPTTHTVTNANYVPSTGIMTLTIAGHNFSNGEKVKIADNSLRFTCAQDGNATNHDYPRSTDAVSNKWIPIFNVTTDTFDVQVLDNIPSTNVTAHTFVSATSGGVSKANSTIKLAPNSLVFTCTQDSNATEHLYPRSEQDRHTATTGTSYNPVTGIMTVTTAAAHGFRVGTPIMFQDLSLTFTCNEDSNATLHPYPRSTDYASDRWLFVETVPTTTTFTVQVLDKIPSTNTTTHTFVSATKGGIIEGDPAVAEAIPIDAVTSNSVTINVLNGYTPSNTTTHTLSGVVSHQYTPNGATYDATTGVMELTFATTNFTPTNATYNPTTGDMVLTIGSHTLKVGDTVRIQPNSITFTCTLDGNTAQKTYPRASSNDYAYNYDLTVTDETATTITVNVNGDGTPISDLSAHTFVSASTNAVQHGHQIKEYERIKLADGAVTFSCSMDGNSSNKAYPRATDPISGKWMEVFNVDYNKLSINVGKSPLRKFTPTHADYNPTTGFMTLTIGRHNLRRGTAVKIATNSITFRCAQDDYATDHSYPRTTDPNYNTAVTITDVTDDTITVQTLASTPSTNTSNHIFVSATADAITTGGNYSHTFVSASSNGVQRALVQTGGNYTHKFVSGLANGVSTGGNYTHTFVSATSNGIDVAGDSVIISDNSLSFTCTKDNNTTTHTYPRSTDPASAQVLPLTAHDTNTFTINVGVSDAEDQYAHTFTAANANAVTKVFYSLSDCSDVITTQNNLVTILTDSLTNAIAASPTDHLATVTSVSPAAEFIGGRVNGFKETPFPVSYHDGANDIIYTNQIDVDGQYRFRDAAYLIRQNASVIVDKTAYDMLQRYPDLALELPGNNNGLSTEGTLRRKTDLQALVSAIADDIENGGNAQTIEAAGFYLGNNNEVRRIRLQVIQTIYSHNRLAVYIKEAITGDLTYDNTDDIITGDWDTVGNNVSTYFDGVKTEVDNLITTINDMIAPTNNDFAIGGDRLYFNRQYIAEEATGLTTDEFNYTLNTIQYQAFSYPGTGNTEVVRQNNLVDILQGMISDLQTGGNNSTIQAMETFIDANKQIIDVEEELGAFIFSIEQIGVIGEFALNNRLYDFNSGFTAPDYAALKTDETAYRDTESPTSISTVITRFKELVKIAVDFLGPAKLTGRSAAKHILFNYNYYKEEITNQVNAQFGSGSWVYDDFITNITDDLVHDIIATDLTDKTTAYEITLTSVIGNFTVGEVVHSSNGAYAKVLEWNEDTTFLVVGPFVGTTWANGNTLVGRTSKVVAVVNAVGSGYDWYNKPTNVQTIAHARTLTSNITGQVAGVNLFSNPEAIATDWTTTEATVQNNVIAAPDLTITSEKIVPSTNNTLHTLNRDFNLNAFDTFDDGTIKFDATNQRFDEGAVTLTASQTFTFSAFIKAGGYTSVRFQMSLDEGTSAVQRIFFDLNLTAGTIGSVFTPQGGMVNEASGVVPLGNGWYRAFITTTFSFGFSTLQNKIIINNASGAQSYAGNGTDGIYVWGVKLTKSALDPYLSGDGTLFFSDDEYNIKQYALNALQTYMQQALDNTLSSPSPNAGFYSFYDSTEAANYTVKSMSRIIRSNIDIIRNQIKTGTYYTQITSQNGITVPTKVYGTRSLPIGLGGGINNADYAYGLLSNVYGEIESISENSGKVVQVYQRFRIDGDITDGPYTMNETVQKQGNASVTGVVYGFFEDENYKYLDVKVTAGPWAITDNVVGANNSTTAQISAIENRIHVIDLLGTFTDNIPFKGYTSGNTAQPAGSFLKNEAAVTDNTGGTLTVDTASLTGSFEVNSVVYPESSREFLDVIKYDGLELKVGAKIASTGNIRFGISIISNLATFTVGNRLYKIVSGVQDLNTYAIITGVDIANNYIYAQEFQGTLTNGDAIGDYGVQSFPQGYATITTKVVTAGQATATVQDIKTVGTLKRAYLSDVVGTFDVNDAIKSIDNYKAAVSAKGNLKARVKRSFKGFDGVQTTFNLSQNNGTTYLPDPAGHLLIFINGILQPPGATNAYTAFSNQIQFTEAPDLGASFTGFYVGKLRQLDDISFEFDSLRQSFNLKRNDVFYSLTLTDGVQSSSIRPENNIICSLNGVIQEPGIGFEIVGSRIIFSEIPRVGSTFVAFSYVGSEADVDAAEIVPPVEPGDNIRIQGETEDRTVAVIESSNSLITFDYLGSVFGQDATATAALTTGFIKQVQVTSGGSSYTTRPTVRVDSISGFEGNIRALVGVGGVTMSSQGSGYQNPDIAVETVVPDDWTAPDLSQYGEEVVDPEIIT</sequence>
<evidence type="ECO:0000256" key="2">
    <source>
        <dbReference type="ARBA" id="ARBA00023157"/>
    </source>
</evidence>
<keyword evidence="5" id="KW-1185">Reference proteome</keyword>
<gene>
    <name evidence="4" type="ORF">PRAG_00216</name>
</gene>
<dbReference type="SMART" id="SM00560">
    <property type="entry name" value="LamGL"/>
    <property type="match status" value="1"/>
</dbReference>
<name>R9S8D4_9CAUD</name>
<dbReference type="Proteomes" id="UP000201670">
    <property type="component" value="Segment"/>
</dbReference>
<dbReference type="GeneID" id="15956897"/>
<dbReference type="RefSeq" id="YP_008130142.1">
    <property type="nucleotide sequence ID" value="NC_021559.1"/>
</dbReference>
<dbReference type="KEGG" id="vg:15956897"/>
<dbReference type="SUPFAM" id="SSF49899">
    <property type="entry name" value="Concanavalin A-like lectins/glucanases"/>
    <property type="match status" value="2"/>
</dbReference>
<dbReference type="InterPro" id="IPR006558">
    <property type="entry name" value="LamG-like"/>
</dbReference>
<protein>
    <recommendedName>
        <fullName evidence="3">LamG-like jellyroll fold domain-containing protein</fullName>
    </recommendedName>
</protein>
<evidence type="ECO:0000256" key="1">
    <source>
        <dbReference type="ARBA" id="ARBA00022729"/>
    </source>
</evidence>
<dbReference type="InterPro" id="IPR025924">
    <property type="entry name" value="YHYH_dom"/>
</dbReference>
<evidence type="ECO:0000313" key="5">
    <source>
        <dbReference type="Proteomes" id="UP000201670"/>
    </source>
</evidence>
<dbReference type="EMBL" id="HQ337021">
    <property type="protein sequence ID" value="AGN12153.1"/>
    <property type="molecule type" value="Genomic_DNA"/>
</dbReference>
<evidence type="ECO:0000259" key="3">
    <source>
        <dbReference type="SMART" id="SM00560"/>
    </source>
</evidence>
<dbReference type="Pfam" id="PF13385">
    <property type="entry name" value="Laminin_G_3"/>
    <property type="match status" value="2"/>
</dbReference>
<keyword evidence="1" id="KW-0732">Signal</keyword>
<reference evidence="4 5" key="1">
    <citation type="submission" date="2010-10" db="EMBL/GenBank/DDBJ databases">
        <title>The Genome Sequence of Prochlorococcus phage P-SSM3.</title>
        <authorList>
            <consortium name="The Broad Institute Genome Sequencing Platform"/>
            <person name="Henn M.R."/>
            <person name="Sullivan M.S."/>
            <person name="Osburne M.S."/>
            <person name="Levin J."/>
            <person name="Malboeuf C."/>
            <person name="Casali M."/>
            <person name="Russ C."/>
            <person name="Lennon N."/>
            <person name="Chapman S.B."/>
            <person name="Erlich R."/>
            <person name="Young S.K."/>
            <person name="Yandava C."/>
            <person name="Zeng Q."/>
            <person name="Alvarado L."/>
            <person name="Anderson S."/>
            <person name="Berlin A."/>
            <person name="Chen Z."/>
            <person name="Freedman E."/>
            <person name="Gellesch M."/>
            <person name="Goldberg J."/>
            <person name="Green L."/>
            <person name="Griggs A."/>
            <person name="Gujja S."/>
            <person name="Heilman E.R."/>
            <person name="Heiman D."/>
            <person name="Hollinger A."/>
            <person name="Howarth C."/>
            <person name="Larson L."/>
            <person name="Mehta T."/>
            <person name="Pearson M."/>
            <person name="Roberts A."/>
            <person name="Ryan E."/>
            <person name="Saif S."/>
            <person name="Shea T."/>
            <person name="Shenoy N."/>
            <person name="Sisk P."/>
            <person name="Stolte C."/>
            <person name="Sykes S."/>
            <person name="White J."/>
            <person name="Yu Q."/>
            <person name="Coleman M.L."/>
            <person name="Huang K.H."/>
            <person name="Weigele P.R."/>
            <person name="DeFrancesco A.S."/>
            <person name="Kern S.E."/>
            <person name="Thompson L.R."/>
            <person name="Fu R."/>
            <person name="Hombeck B."/>
            <person name="Chisholm S.W."/>
            <person name="Haas B."/>
            <person name="Nusbaum C."/>
            <person name="Birren B."/>
        </authorList>
    </citation>
    <scope>NUCLEOTIDE SEQUENCE [LARGE SCALE GENOMIC DNA]</scope>
    <source>
        <strain evidence="4 5">P-SSM3</strain>
    </source>
</reference>
<keyword evidence="2" id="KW-1015">Disulfide bond</keyword>
<dbReference type="InterPro" id="IPR013320">
    <property type="entry name" value="ConA-like_dom_sf"/>
</dbReference>
<accession>R9S8D4</accession>